<feature type="transmembrane region" description="Helical" evidence="7">
    <location>
        <begin position="12"/>
        <end position="32"/>
    </location>
</feature>
<keyword evidence="4 6" id="KW-0573">Peptidoglycan synthesis</keyword>
<feature type="active site" description="Proton donor/acceptor" evidence="6">
    <location>
        <position position="414"/>
    </location>
</feature>
<keyword evidence="7" id="KW-0472">Membrane</keyword>
<dbReference type="InterPro" id="IPR050979">
    <property type="entry name" value="LD-transpeptidase"/>
</dbReference>
<dbReference type="InterPro" id="IPR038054">
    <property type="entry name" value="LD_TPept-like_central_sf"/>
</dbReference>
<accession>A0ABS4EZD0</accession>
<organism evidence="9 10">
    <name type="scientific">Clostridium moniliforme</name>
    <dbReference type="NCBI Taxonomy" id="39489"/>
    <lineage>
        <taxon>Bacteria</taxon>
        <taxon>Bacillati</taxon>
        <taxon>Bacillota</taxon>
        <taxon>Clostridia</taxon>
        <taxon>Eubacteriales</taxon>
        <taxon>Clostridiaceae</taxon>
        <taxon>Clostridium</taxon>
    </lineage>
</organism>
<dbReference type="EMBL" id="JAGGJZ010000002">
    <property type="protein sequence ID" value="MBP1889351.1"/>
    <property type="molecule type" value="Genomic_DNA"/>
</dbReference>
<sequence length="460" mass="52570">MRKKNRNRKIMIGFIVSFCILTVIYFGMSIYFKSHFYFGTKINSISVSGKTVEEAKNKILSEANLYKLELEGREDMKGEINAFNIDLKYNLNDELYKIKDNENPFAWIIKIFTPKNYNLSNIVSYNENLLKKSLNNLSFFNEDNIVKPKEPKFNYNNKSYEIIDEVSGNKVNKEILYKNVSNAIINGDKKINLEEINCYDSPKYKADSDEAKKTKENLDKYVSTVVTYTFPKGKETIDGDVINKWIKVDKSLKISFDKDKVKEYVDSLAKKHNTFGKPRDFKTSLGSTIQVSGGNYGFAIDTSEEVKDLIENIKKGESITKEPNYLQTALSTNANDIGDTYVEINLTKQHMWFYKNGKLMTDGPIVTGDISKNYGTPAGVYRLTYKQKNAILRGENYATPVTFWMPFNGGIGIHDATWRRSFGGNIYKTNGSHGCINTPYNVAQIIFNNIQDGTPVICYF</sequence>
<dbReference type="SUPFAM" id="SSF143985">
    <property type="entry name" value="L,D-transpeptidase pre-catalytic domain-like"/>
    <property type="match status" value="1"/>
</dbReference>
<dbReference type="Gene3D" id="2.40.440.10">
    <property type="entry name" value="L,D-transpeptidase catalytic domain-like"/>
    <property type="match status" value="1"/>
</dbReference>
<proteinExistence type="predicted"/>
<keyword evidence="7" id="KW-0812">Transmembrane</keyword>
<keyword evidence="2" id="KW-0808">Transferase</keyword>
<keyword evidence="10" id="KW-1185">Reference proteome</keyword>
<comment type="caution">
    <text evidence="9">The sequence shown here is derived from an EMBL/GenBank/DDBJ whole genome shotgun (WGS) entry which is preliminary data.</text>
</comment>
<evidence type="ECO:0000313" key="9">
    <source>
        <dbReference type="EMBL" id="MBP1889351.1"/>
    </source>
</evidence>
<keyword evidence="7" id="KW-1133">Transmembrane helix</keyword>
<dbReference type="InterPro" id="IPR038063">
    <property type="entry name" value="Transpep_catalytic_dom"/>
</dbReference>
<evidence type="ECO:0000256" key="4">
    <source>
        <dbReference type="ARBA" id="ARBA00022984"/>
    </source>
</evidence>
<evidence type="ECO:0000256" key="3">
    <source>
        <dbReference type="ARBA" id="ARBA00022960"/>
    </source>
</evidence>
<dbReference type="PANTHER" id="PTHR30582:SF33">
    <property type="entry name" value="EXPORTED PROTEIN"/>
    <property type="match status" value="1"/>
</dbReference>
<dbReference type="PANTHER" id="PTHR30582">
    <property type="entry name" value="L,D-TRANSPEPTIDASE"/>
    <property type="match status" value="1"/>
</dbReference>
<evidence type="ECO:0000313" key="10">
    <source>
        <dbReference type="Proteomes" id="UP000783390"/>
    </source>
</evidence>
<evidence type="ECO:0000256" key="6">
    <source>
        <dbReference type="PROSITE-ProRule" id="PRU01373"/>
    </source>
</evidence>
<reference evidence="9 10" key="1">
    <citation type="submission" date="2021-03" db="EMBL/GenBank/DDBJ databases">
        <title>Genomic Encyclopedia of Type Strains, Phase IV (KMG-IV): sequencing the most valuable type-strain genomes for metagenomic binning, comparative biology and taxonomic classification.</title>
        <authorList>
            <person name="Goeker M."/>
        </authorList>
    </citation>
    <scope>NUCLEOTIDE SEQUENCE [LARGE SCALE GENOMIC DNA]</scope>
    <source>
        <strain evidence="9 10">DSM 3984</strain>
    </source>
</reference>
<dbReference type="InterPro" id="IPR022029">
    <property type="entry name" value="YoaR-like_PG-bd"/>
</dbReference>
<dbReference type="RefSeq" id="WP_209796056.1">
    <property type="nucleotide sequence ID" value="NZ_JAGGJZ010000002.1"/>
</dbReference>
<dbReference type="SUPFAM" id="SSF141523">
    <property type="entry name" value="L,D-transpeptidase catalytic domain-like"/>
    <property type="match status" value="1"/>
</dbReference>
<keyword evidence="5 6" id="KW-0961">Cell wall biogenesis/degradation</keyword>
<dbReference type="Pfam" id="PF03734">
    <property type="entry name" value="YkuD"/>
    <property type="match status" value="1"/>
</dbReference>
<gene>
    <name evidence="9" type="ORF">J2Z53_000932</name>
</gene>
<feature type="domain" description="L,D-TPase catalytic" evidence="8">
    <location>
        <begin position="340"/>
        <end position="459"/>
    </location>
</feature>
<dbReference type="Pfam" id="PF12229">
    <property type="entry name" value="PG_binding_4"/>
    <property type="match status" value="2"/>
</dbReference>
<dbReference type="CDD" id="cd16913">
    <property type="entry name" value="YkuD_like"/>
    <property type="match status" value="1"/>
</dbReference>
<dbReference type="Proteomes" id="UP000783390">
    <property type="component" value="Unassembled WGS sequence"/>
</dbReference>
<evidence type="ECO:0000259" key="8">
    <source>
        <dbReference type="PROSITE" id="PS52029"/>
    </source>
</evidence>
<feature type="active site" description="Nucleophile" evidence="6">
    <location>
        <position position="435"/>
    </location>
</feature>
<evidence type="ECO:0000256" key="5">
    <source>
        <dbReference type="ARBA" id="ARBA00023316"/>
    </source>
</evidence>
<dbReference type="PROSITE" id="PS52029">
    <property type="entry name" value="LD_TPASE"/>
    <property type="match status" value="1"/>
</dbReference>
<name>A0ABS4EZD0_9CLOT</name>
<dbReference type="InterPro" id="IPR005490">
    <property type="entry name" value="LD_TPept_cat_dom"/>
</dbReference>
<comment type="pathway">
    <text evidence="1 6">Cell wall biogenesis; peptidoglycan biosynthesis.</text>
</comment>
<evidence type="ECO:0000256" key="7">
    <source>
        <dbReference type="SAM" id="Phobius"/>
    </source>
</evidence>
<keyword evidence="3 6" id="KW-0133">Cell shape</keyword>
<evidence type="ECO:0000256" key="1">
    <source>
        <dbReference type="ARBA" id="ARBA00004752"/>
    </source>
</evidence>
<dbReference type="Gene3D" id="3.10.20.800">
    <property type="match status" value="1"/>
</dbReference>
<evidence type="ECO:0000256" key="2">
    <source>
        <dbReference type="ARBA" id="ARBA00022679"/>
    </source>
</evidence>
<protein>
    <recommendedName>
        <fullName evidence="8">L,D-TPase catalytic domain-containing protein</fullName>
    </recommendedName>
</protein>